<evidence type="ECO:0000313" key="2">
    <source>
        <dbReference type="Proteomes" id="UP000196581"/>
    </source>
</evidence>
<sequence length="179" mass="20084">MTRTALDFDENWLDPEELEHIRRRIPITYVHGLPVRRGDDGEVESIGLLLRTLEDSTLGREIVGGRVRYHESIRAALLRHAESDLGHLALPTVPLSLTPYHVAEYFPAEAVSQYHDPRQHAVALCYILPVIGDCEPRGAALSLDWLTPREAVSDEILSEMRHGQQHIVRAGLAHLGILP</sequence>
<name>A0A1X6XHK4_9MICO</name>
<dbReference type="InterPro" id="IPR015797">
    <property type="entry name" value="NUDIX_hydrolase-like_dom_sf"/>
</dbReference>
<organism evidence="1 2">
    <name type="scientific">Brevibacterium yomogidense</name>
    <dbReference type="NCBI Taxonomy" id="946573"/>
    <lineage>
        <taxon>Bacteria</taxon>
        <taxon>Bacillati</taxon>
        <taxon>Actinomycetota</taxon>
        <taxon>Actinomycetes</taxon>
        <taxon>Micrococcales</taxon>
        <taxon>Brevibacteriaceae</taxon>
        <taxon>Brevibacterium</taxon>
    </lineage>
</organism>
<gene>
    <name evidence="1" type="ORF">FM105_09210</name>
</gene>
<proteinExistence type="predicted"/>
<dbReference type="InterPro" id="IPR032582">
    <property type="entry name" value="DUF4916"/>
</dbReference>
<reference evidence="2" key="1">
    <citation type="submission" date="2017-02" db="EMBL/GenBank/DDBJ databases">
        <authorList>
            <person name="Dridi B."/>
        </authorList>
    </citation>
    <scope>NUCLEOTIDE SEQUENCE [LARGE SCALE GENOMIC DNA]</scope>
    <source>
        <strain evidence="2">B Co 03.10</strain>
    </source>
</reference>
<dbReference type="RefSeq" id="WP_087007497.1">
    <property type="nucleotide sequence ID" value="NZ_FWFF01000017.1"/>
</dbReference>
<dbReference type="Proteomes" id="UP000196581">
    <property type="component" value="Unassembled WGS sequence"/>
</dbReference>
<dbReference type="Gene3D" id="3.90.79.10">
    <property type="entry name" value="Nucleoside Triphosphate Pyrophosphohydrolase"/>
    <property type="match status" value="1"/>
</dbReference>
<dbReference type="SUPFAM" id="SSF55811">
    <property type="entry name" value="Nudix"/>
    <property type="match status" value="1"/>
</dbReference>
<dbReference type="AlphaFoldDB" id="A0A1X6XHK4"/>
<dbReference type="EMBL" id="FWFF01000017">
    <property type="protein sequence ID" value="SLM98636.1"/>
    <property type="molecule type" value="Genomic_DNA"/>
</dbReference>
<evidence type="ECO:0000313" key="1">
    <source>
        <dbReference type="EMBL" id="SLM98636.1"/>
    </source>
</evidence>
<dbReference type="Pfam" id="PF16262">
    <property type="entry name" value="DUF4916"/>
    <property type="match status" value="1"/>
</dbReference>
<accession>A0A1X6XHK4</accession>
<protein>
    <submittedName>
        <fullName evidence="1">ADP-ribose pyrophosphatase</fullName>
    </submittedName>
</protein>
<keyword evidence="2" id="KW-1185">Reference proteome</keyword>